<accession>A0A8E0R1P3</accession>
<dbReference type="GeneID" id="66998372"/>
<dbReference type="RefSeq" id="XP_043151661.1">
    <property type="nucleotide sequence ID" value="XM_043295726.1"/>
</dbReference>
<keyword evidence="4 9" id="KW-0732">Signal</keyword>
<keyword evidence="7 8" id="KW-0326">Glycosidase</keyword>
<dbReference type="PRINTS" id="PR00740">
    <property type="entry name" value="GLHYDRLASE27"/>
</dbReference>
<comment type="similarity">
    <text evidence="2 8">Belongs to the glycosyl hydrolase 27 family.</text>
</comment>
<dbReference type="PANTHER" id="PTHR11452">
    <property type="entry name" value="ALPHA-GALACTOSIDASE/ALPHA-N-ACETYLGALACTOSAMINIDASE"/>
    <property type="match status" value="1"/>
</dbReference>
<evidence type="ECO:0000313" key="12">
    <source>
        <dbReference type="Proteomes" id="UP000036893"/>
    </source>
</evidence>
<evidence type="ECO:0000256" key="4">
    <source>
        <dbReference type="ARBA" id="ARBA00022729"/>
    </source>
</evidence>
<comment type="caution">
    <text evidence="11">The sequence shown here is derived from an EMBL/GenBank/DDBJ whole genome shotgun (WGS) entry which is preliminary data.</text>
</comment>
<evidence type="ECO:0000256" key="7">
    <source>
        <dbReference type="ARBA" id="ARBA00023295"/>
    </source>
</evidence>
<organism evidence="11 12">
    <name type="scientific">Aspergillus udagawae</name>
    <dbReference type="NCBI Taxonomy" id="91492"/>
    <lineage>
        <taxon>Eukaryota</taxon>
        <taxon>Fungi</taxon>
        <taxon>Dikarya</taxon>
        <taxon>Ascomycota</taxon>
        <taxon>Pezizomycotina</taxon>
        <taxon>Eurotiomycetes</taxon>
        <taxon>Eurotiomycetidae</taxon>
        <taxon>Eurotiales</taxon>
        <taxon>Aspergillaceae</taxon>
        <taxon>Aspergillus</taxon>
        <taxon>Aspergillus subgen. Fumigati</taxon>
    </lineage>
</organism>
<dbReference type="SUPFAM" id="SSF51445">
    <property type="entry name" value="(Trans)glycosidases"/>
    <property type="match status" value="1"/>
</dbReference>
<dbReference type="InterPro" id="IPR041233">
    <property type="entry name" value="Melibiase_C"/>
</dbReference>
<reference evidence="11" key="2">
    <citation type="submission" date="2021-01" db="EMBL/GenBank/DDBJ databases">
        <title>Pan-genome distribution and transcriptional activeness of fungal secondary metabolism genes in Aspergillus section Fumigati.</title>
        <authorList>
            <person name="Takahashi H."/>
            <person name="Umemura M."/>
            <person name="Ninomiya A."/>
            <person name="Kusuya Y."/>
            <person name="Urayama S."/>
            <person name="Shimizu M."/>
            <person name="Watanabe A."/>
            <person name="Kamei K."/>
            <person name="Yaguchi T."/>
            <person name="Hagiwara D."/>
        </authorList>
    </citation>
    <scope>NUCLEOTIDE SEQUENCE</scope>
    <source>
        <strain evidence="11">IFM 46973</strain>
    </source>
</reference>
<evidence type="ECO:0000256" key="9">
    <source>
        <dbReference type="SAM" id="SignalP"/>
    </source>
</evidence>
<dbReference type="Proteomes" id="UP000036893">
    <property type="component" value="Unassembled WGS sequence"/>
</dbReference>
<evidence type="ECO:0000256" key="5">
    <source>
        <dbReference type="ARBA" id="ARBA00022801"/>
    </source>
</evidence>
<dbReference type="EC" id="3.2.1.22" evidence="3 8"/>
<dbReference type="Gene3D" id="3.20.20.70">
    <property type="entry name" value="Aldolase class I"/>
    <property type="match status" value="1"/>
</dbReference>
<dbReference type="Gene3D" id="2.60.40.1180">
    <property type="entry name" value="Golgi alpha-mannosidase II"/>
    <property type="match status" value="1"/>
</dbReference>
<evidence type="ECO:0000259" key="10">
    <source>
        <dbReference type="Pfam" id="PF17801"/>
    </source>
</evidence>
<dbReference type="InterPro" id="IPR002241">
    <property type="entry name" value="Glyco_hydro_27"/>
</dbReference>
<dbReference type="GO" id="GO:0005975">
    <property type="term" value="P:carbohydrate metabolic process"/>
    <property type="evidence" value="ECO:0007669"/>
    <property type="project" value="InterPro"/>
</dbReference>
<reference evidence="11" key="1">
    <citation type="journal article" date="2015" name="Genome Announc.">
        <title>Draft Genome Sequence of the Pathogenic Filamentous Fungus Aspergillus udagawae Strain IFM 46973T.</title>
        <authorList>
            <person name="Kusuya Y."/>
            <person name="Takahashi-Nakaguchi A."/>
            <person name="Takahashi H."/>
            <person name="Yaguchi T."/>
        </authorList>
    </citation>
    <scope>NUCLEOTIDE SEQUENCE</scope>
    <source>
        <strain evidence="11">IFM 46973</strain>
    </source>
</reference>
<evidence type="ECO:0000313" key="11">
    <source>
        <dbReference type="EMBL" id="GIC94395.1"/>
    </source>
</evidence>
<dbReference type="Pfam" id="PF16499">
    <property type="entry name" value="Melibiase_2"/>
    <property type="match status" value="1"/>
</dbReference>
<feature type="signal peptide" evidence="9">
    <location>
        <begin position="1"/>
        <end position="24"/>
    </location>
</feature>
<keyword evidence="5 8" id="KW-0378">Hydrolase</keyword>
<protein>
    <recommendedName>
        <fullName evidence="3 8">Alpha-galactosidase</fullName>
        <ecNumber evidence="3 8">3.2.1.22</ecNumber>
    </recommendedName>
    <alternativeName>
        <fullName evidence="8">Melibiase</fullName>
    </alternativeName>
</protein>
<gene>
    <name evidence="11" type="ORF">Aud_010895</name>
</gene>
<comment type="catalytic activity">
    <reaction evidence="1 8">
        <text>Hydrolysis of terminal, non-reducing alpha-D-galactose residues in alpha-D-galactosides, including galactose oligosaccharides, galactomannans and galactolipids.</text>
        <dbReference type="EC" id="3.2.1.22"/>
    </reaction>
</comment>
<dbReference type="InterPro" id="IPR013785">
    <property type="entry name" value="Aldolase_TIM"/>
</dbReference>
<feature type="domain" description="Alpha galactosidase C-terminal" evidence="10">
    <location>
        <begin position="333"/>
        <end position="407"/>
    </location>
</feature>
<dbReference type="GO" id="GO:0004557">
    <property type="term" value="F:alpha-galactosidase activity"/>
    <property type="evidence" value="ECO:0007669"/>
    <property type="project" value="UniProtKB-EC"/>
</dbReference>
<dbReference type="PANTHER" id="PTHR11452:SF87">
    <property type="entry name" value="ALPHA-GALACTOSIDASE"/>
    <property type="match status" value="1"/>
</dbReference>
<sequence>MYHHNAFGVTLASLLLLNTQPSAAGKSPLGQTPQMGWNSWNTFKSNINASVVENTAQLFETLGLKDAGYEYILLDEGWSDYSRTADGYLQPNLTSFANGIKPLIDDIHAKGLKVGLYGDSGILTCGFRPGSWGYEERDAQTLASWGVDYWKYDNCGGFQAMTEPPQVRFGVMQKALELSGREIFYSLCEWGYQFPWHWGGKIGHSYRMSGDITAKFTNETGCACKTAYCLNTGYAGCSVLSIIRKMREISQYQTPGHWLDMDMLEIGNGDMTLYQQQTHFAFWAALKSPLIIGADLSKLSNESLAVLKNRDIIALNQDSMGQAVRYVETASEEGSWQVWAGQVQGGCVVLLFNEKSYGQDLSVSFADLGLGINGPVKATELWSHKSLGKVNGYKGVLQPYQTLVLRLQV</sequence>
<evidence type="ECO:0000256" key="8">
    <source>
        <dbReference type="RuleBase" id="RU361168"/>
    </source>
</evidence>
<dbReference type="Pfam" id="PF17801">
    <property type="entry name" value="Melibiase_C"/>
    <property type="match status" value="1"/>
</dbReference>
<keyword evidence="6 8" id="KW-1015">Disulfide bond</keyword>
<evidence type="ECO:0000256" key="3">
    <source>
        <dbReference type="ARBA" id="ARBA00012755"/>
    </source>
</evidence>
<dbReference type="InterPro" id="IPR017853">
    <property type="entry name" value="GH"/>
</dbReference>
<dbReference type="CDD" id="cd14792">
    <property type="entry name" value="GH27"/>
    <property type="match status" value="1"/>
</dbReference>
<dbReference type="EMBL" id="BBXM02000009">
    <property type="protein sequence ID" value="GIC94395.1"/>
    <property type="molecule type" value="Genomic_DNA"/>
</dbReference>
<feature type="chain" id="PRO_5034936346" description="Alpha-galactosidase" evidence="9">
    <location>
        <begin position="25"/>
        <end position="409"/>
    </location>
</feature>
<proteinExistence type="inferred from homology"/>
<evidence type="ECO:0000256" key="2">
    <source>
        <dbReference type="ARBA" id="ARBA00009743"/>
    </source>
</evidence>
<dbReference type="AlphaFoldDB" id="A0A8E0R1P3"/>
<evidence type="ECO:0000256" key="6">
    <source>
        <dbReference type="ARBA" id="ARBA00023157"/>
    </source>
</evidence>
<dbReference type="FunFam" id="3.20.20.70:FF:000286">
    <property type="entry name" value="Alpha-galactosidase"/>
    <property type="match status" value="1"/>
</dbReference>
<evidence type="ECO:0000256" key="1">
    <source>
        <dbReference type="ARBA" id="ARBA00001255"/>
    </source>
</evidence>
<dbReference type="SUPFAM" id="SSF51011">
    <property type="entry name" value="Glycosyl hydrolase domain"/>
    <property type="match status" value="1"/>
</dbReference>
<dbReference type="InterPro" id="IPR013780">
    <property type="entry name" value="Glyco_hydro_b"/>
</dbReference>
<name>A0A8E0R1P3_9EURO</name>